<dbReference type="EMBL" id="NBNE01011059">
    <property type="protein sequence ID" value="OWY96923.1"/>
    <property type="molecule type" value="Genomic_DNA"/>
</dbReference>
<feature type="compositionally biased region" description="Basic residues" evidence="1">
    <location>
        <begin position="46"/>
        <end position="55"/>
    </location>
</feature>
<dbReference type="Proteomes" id="UP000198211">
    <property type="component" value="Unassembled WGS sequence"/>
</dbReference>
<feature type="compositionally biased region" description="Polar residues" evidence="1">
    <location>
        <begin position="318"/>
        <end position="330"/>
    </location>
</feature>
<feature type="region of interest" description="Disordered" evidence="1">
    <location>
        <begin position="256"/>
        <end position="282"/>
    </location>
</feature>
<feature type="region of interest" description="Disordered" evidence="1">
    <location>
        <begin position="1"/>
        <end position="63"/>
    </location>
</feature>
<feature type="region of interest" description="Disordered" evidence="1">
    <location>
        <begin position="305"/>
        <end position="349"/>
    </location>
</feature>
<gene>
    <name evidence="2" type="ORF">PHMEG_00032684</name>
</gene>
<protein>
    <submittedName>
        <fullName evidence="2">Uncharacterized protein</fullName>
    </submittedName>
</protein>
<feature type="compositionally biased region" description="Low complexity" evidence="1">
    <location>
        <begin position="334"/>
        <end position="347"/>
    </location>
</feature>
<proteinExistence type="predicted"/>
<feature type="compositionally biased region" description="Low complexity" evidence="1">
    <location>
        <begin position="272"/>
        <end position="282"/>
    </location>
</feature>
<organism evidence="2 3">
    <name type="scientific">Phytophthora megakarya</name>
    <dbReference type="NCBI Taxonomy" id="4795"/>
    <lineage>
        <taxon>Eukaryota</taxon>
        <taxon>Sar</taxon>
        <taxon>Stramenopiles</taxon>
        <taxon>Oomycota</taxon>
        <taxon>Peronosporomycetes</taxon>
        <taxon>Peronosporales</taxon>
        <taxon>Peronosporaceae</taxon>
        <taxon>Phytophthora</taxon>
    </lineage>
</organism>
<reference evidence="3" key="1">
    <citation type="submission" date="2017-03" db="EMBL/GenBank/DDBJ databases">
        <title>Phytopthora megakarya and P. palmivora, two closely related causual agents of cacao black pod achieved similar genome size and gene model numbers by different mechanisms.</title>
        <authorList>
            <person name="Ali S."/>
            <person name="Shao J."/>
            <person name="Larry D.J."/>
            <person name="Kronmiller B."/>
            <person name="Shen D."/>
            <person name="Strem M.D."/>
            <person name="Melnick R.L."/>
            <person name="Guiltinan M.J."/>
            <person name="Tyler B.M."/>
            <person name="Meinhardt L.W."/>
            <person name="Bailey B.A."/>
        </authorList>
    </citation>
    <scope>NUCLEOTIDE SEQUENCE [LARGE SCALE GENOMIC DNA]</scope>
    <source>
        <strain evidence="3">zdho120</strain>
    </source>
</reference>
<sequence length="373" mass="41295">MVKEKPEVQNLTADDSVPDQRRFRKQQNSVWLHKQRLDRPAQSPAKRMRWRKPTSHTKSIAGSRSPLDESFQVVYAWSEVPDYASWLEEANAFSDFVLQQACLDNRDKAWISELRPERRGFGRVQDLAAIKGPVTLLEARQSAAVLQTLFFQAAFPFNNAVPEWFRTHAVNVALDPIRFVTEAIQCLFAVEFIEWKKLTTGVFCEVTTGPKPESTTLKSNAPEDSPMTDAEASLLGTEFMSRFRVTGVRTVRRFVASSSDGESEVKRPHNAPSTPMSSVPVRSSSSFTLPCSSLDAAVGRLKIEDSGSSVVGPSGSSETYSHVTTSGTQDSSRESSTSSRSTSSMMSIPEGRVHAYAGTNIVMSIQAEEFQNV</sequence>
<feature type="compositionally biased region" description="Low complexity" evidence="1">
    <location>
        <begin position="306"/>
        <end position="317"/>
    </location>
</feature>
<feature type="region of interest" description="Disordered" evidence="1">
    <location>
        <begin position="209"/>
        <end position="228"/>
    </location>
</feature>
<dbReference type="AlphaFoldDB" id="A0A225UV50"/>
<evidence type="ECO:0000313" key="3">
    <source>
        <dbReference type="Proteomes" id="UP000198211"/>
    </source>
</evidence>
<keyword evidence="3" id="KW-1185">Reference proteome</keyword>
<name>A0A225UV50_9STRA</name>
<evidence type="ECO:0000256" key="1">
    <source>
        <dbReference type="SAM" id="MobiDB-lite"/>
    </source>
</evidence>
<accession>A0A225UV50</accession>
<comment type="caution">
    <text evidence="2">The sequence shown here is derived from an EMBL/GenBank/DDBJ whole genome shotgun (WGS) entry which is preliminary data.</text>
</comment>
<evidence type="ECO:0000313" key="2">
    <source>
        <dbReference type="EMBL" id="OWY96923.1"/>
    </source>
</evidence>